<organism evidence="2 3">
    <name type="scientific">Xenorhabdus kozodoii</name>
    <dbReference type="NCBI Taxonomy" id="351676"/>
    <lineage>
        <taxon>Bacteria</taxon>
        <taxon>Pseudomonadati</taxon>
        <taxon>Pseudomonadota</taxon>
        <taxon>Gammaproteobacteria</taxon>
        <taxon>Enterobacterales</taxon>
        <taxon>Morganellaceae</taxon>
        <taxon>Xenorhabdus</taxon>
    </lineage>
</organism>
<dbReference type="RefSeq" id="WP_099141447.1">
    <property type="nucleotide sequence ID" value="NZ_CAWNOR010000119.1"/>
</dbReference>
<accession>A0A2D0LDV8</accession>
<feature type="transmembrane region" description="Helical" evidence="1">
    <location>
        <begin position="984"/>
        <end position="1001"/>
    </location>
</feature>
<feature type="transmembrane region" description="Helical" evidence="1">
    <location>
        <begin position="1128"/>
        <end position="1149"/>
    </location>
</feature>
<comment type="caution">
    <text evidence="2">The sequence shown here is derived from an EMBL/GenBank/DDBJ whole genome shotgun (WGS) entry which is preliminary data.</text>
</comment>
<feature type="transmembrane region" description="Helical" evidence="1">
    <location>
        <begin position="1161"/>
        <end position="1180"/>
    </location>
</feature>
<dbReference type="AlphaFoldDB" id="A0A2D0LDV8"/>
<sequence>MTTQTTSTYDYDSVTRFMKNYRLDNTGGHYAVDDFEAIENKDGQIEIFFQSVGDNENIINMYPDANYSGYGSEKLPITINNNYNIKNIYLTTFDNGRIVVFYINGDCISYIYENKNTGRERWILGDEKFALAKDIYDEENGIGFTINEIRIKTIIMDDREVIEISPIYYSNPKKEFDNTVNSNNRKNIINKSKINKAGDNCKKILNFTNEKTDGPNINYEMIALSAIGAETNSILIGNTYDTLTDFNITYAYDPKYVFICHSFSVENRNDSHAYYYSEDSILDSKIEKIEKLKSIEYYDNGEVKSKIYCKIYTEELHQYIVSLRIDGDRVLVDKVISEIDLNITPKGRDIFDFKISLDSKNRTHLFLDYNEDKRRLHESILYHMMEDDNSPTGWSDPTRINTQVMSYDNTVYNTLSVISGGINVFFVDKNNTFIRSMWSLENDQWIDSNITPGSKTVTKEFSVYSSEISVKDKFGILLINEPVEISSSAQTGLIINGSTYFVEKDQKISIKTNIRGVFTITQPAENLGVAALSFTLPQRDPSPVAIRQYADVKDRLSKLTAQDLKDAKDSKGNLLVPDLSTDSAESIVSSVKKCMEMADTAPKLRRTLKKEPHVGKYLPETLLQLETLQAPKQYQSWMLDLNNNTPIYRELNKDMHQKEIDNLLDFDPIEWFGSIGDFIKNGMDKVIDVLKIIADSTADGFSVTIHFVEDGIEKFFTAVIKVALDAINIASVIFNDIKLTTDKLIEWIGFVFDWDDILRTKEAISHILSLQKEFLTKSTEKIKRTVDNTLSSTKNKVNKVFDDLINTYQGKSVNYGYNQVQSLKNNFSPKGMDKALANNPLFDYLYNPINYNKLSESLNAVQSRFISIDNDNSPADQVREAIDKYTDDFKNSDDMNSLNVLFSDTQNTESLFSKMIADILGILKNLTTLAINGLTSLVDSVISFVETAISKLYTIMNEPLYIPFISEIFKFITKAEKDPSMNDFLSLLLAIPITILSKLILNKSLLPDKESVLNFKTEINITDLLEIVNSTYNDSMIITQNTGKTKRKKRSTTKSSGSKNVLKWISAFCTLFSGFVEGLRAGSLIIAETTYPNNTRLSTIKKFINCFAIVINATNIICQLLLGSLDAYSALLIAMSFFMLVLLIIYTVASFFEKNAYDIHFIVLSIIFGSCIFFLTFFYMKQLSGLDITISFLFAAWQILDGTVLLRVAPPVSIASVAIQCLLGITAGGIKIVKIVE</sequence>
<evidence type="ECO:0000256" key="1">
    <source>
        <dbReference type="SAM" id="Phobius"/>
    </source>
</evidence>
<dbReference type="EMBL" id="NJCX01000008">
    <property type="protein sequence ID" value="PHM73851.1"/>
    <property type="molecule type" value="Genomic_DNA"/>
</dbReference>
<keyword evidence="1" id="KW-0812">Transmembrane</keyword>
<evidence type="ECO:0000313" key="2">
    <source>
        <dbReference type="EMBL" id="PHM73851.1"/>
    </source>
</evidence>
<keyword evidence="3" id="KW-1185">Reference proteome</keyword>
<keyword evidence="1" id="KW-0472">Membrane</keyword>
<keyword evidence="1" id="KW-1133">Transmembrane helix</keyword>
<dbReference type="Proteomes" id="UP000221101">
    <property type="component" value="Unassembled WGS sequence"/>
</dbReference>
<reference evidence="2 3" key="1">
    <citation type="journal article" date="2017" name="Nat. Microbiol.">
        <title>Natural product diversity associated with the nematode symbionts Photorhabdus and Xenorhabdus.</title>
        <authorList>
            <person name="Tobias N.J."/>
            <person name="Wolff H."/>
            <person name="Djahanschiri B."/>
            <person name="Grundmann F."/>
            <person name="Kronenwerth M."/>
            <person name="Shi Y.M."/>
            <person name="Simonyi S."/>
            <person name="Grun P."/>
            <person name="Shapiro-Ilan D."/>
            <person name="Pidot S.J."/>
            <person name="Stinear T.P."/>
            <person name="Ebersberger I."/>
            <person name="Bode H.B."/>
        </authorList>
    </citation>
    <scope>NUCLEOTIDE SEQUENCE [LARGE SCALE GENOMIC DNA]</scope>
    <source>
        <strain evidence="2 3">DSM 17907</strain>
    </source>
</reference>
<name>A0A2D0LDV8_9GAMM</name>
<proteinExistence type="predicted"/>
<evidence type="ECO:0000313" key="3">
    <source>
        <dbReference type="Proteomes" id="UP000221101"/>
    </source>
</evidence>
<dbReference type="OrthoDB" id="9020765at2"/>
<gene>
    <name evidence="2" type="ORF">Xkoz_01355</name>
</gene>
<feature type="transmembrane region" description="Helical" evidence="1">
    <location>
        <begin position="1103"/>
        <end position="1122"/>
    </location>
</feature>
<protein>
    <submittedName>
        <fullName evidence="2">Uncharacterized protein</fullName>
    </submittedName>
</protein>